<dbReference type="InterPro" id="IPR009057">
    <property type="entry name" value="Homeodomain-like_sf"/>
</dbReference>
<dbReference type="Gene3D" id="1.10.10.60">
    <property type="entry name" value="Homeodomain-like"/>
    <property type="match status" value="2"/>
</dbReference>
<dbReference type="PANTHER" id="PTHR43436">
    <property type="entry name" value="ARAC-FAMILY TRANSCRIPTIONAL REGULATOR"/>
    <property type="match status" value="1"/>
</dbReference>
<comment type="caution">
    <text evidence="4">The sequence shown here is derived from an EMBL/GenBank/DDBJ whole genome shotgun (WGS) entry which is preliminary data.</text>
</comment>
<dbReference type="Pfam" id="PF12833">
    <property type="entry name" value="HTH_18"/>
    <property type="match status" value="1"/>
</dbReference>
<dbReference type="SMART" id="SM00342">
    <property type="entry name" value="HTH_ARAC"/>
    <property type="match status" value="1"/>
</dbReference>
<dbReference type="AlphaFoldDB" id="A0A8E0TS37"/>
<organism evidence="4 5">
    <name type="scientific">Brevundimonas abyssalis TAR-001</name>
    <dbReference type="NCBI Taxonomy" id="1391729"/>
    <lineage>
        <taxon>Bacteria</taxon>
        <taxon>Pseudomonadati</taxon>
        <taxon>Pseudomonadota</taxon>
        <taxon>Alphaproteobacteria</taxon>
        <taxon>Caulobacterales</taxon>
        <taxon>Caulobacteraceae</taxon>
        <taxon>Brevundimonas</taxon>
    </lineage>
</organism>
<dbReference type="Pfam" id="PF06719">
    <property type="entry name" value="AraC_N"/>
    <property type="match status" value="1"/>
</dbReference>
<keyword evidence="1" id="KW-0805">Transcription regulation</keyword>
<evidence type="ECO:0000313" key="5">
    <source>
        <dbReference type="Proteomes" id="UP000016569"/>
    </source>
</evidence>
<gene>
    <name evidence="4" type="ORF">MBEBAB_2377</name>
</gene>
<dbReference type="InterPro" id="IPR009594">
    <property type="entry name" value="Tscrpt_reg_HTH_AraC_N"/>
</dbReference>
<keyword evidence="2" id="KW-0804">Transcription</keyword>
<dbReference type="SUPFAM" id="SSF46689">
    <property type="entry name" value="Homeodomain-like"/>
    <property type="match status" value="2"/>
</dbReference>
<protein>
    <submittedName>
        <fullName evidence="4">Transcriptional regulator, AraC family</fullName>
    </submittedName>
</protein>
<feature type="domain" description="HTH araC/xylS-type" evidence="3">
    <location>
        <begin position="170"/>
        <end position="268"/>
    </location>
</feature>
<name>A0A8E0TS37_9CAUL</name>
<dbReference type="PANTHER" id="PTHR43436:SF1">
    <property type="entry name" value="TRANSCRIPTIONAL REGULATORY PROTEIN"/>
    <property type="match status" value="1"/>
</dbReference>
<dbReference type="RefSeq" id="WP_021698221.1">
    <property type="nucleotide sequence ID" value="NZ_BATC01000054.1"/>
</dbReference>
<keyword evidence="5" id="KW-1185">Reference proteome</keyword>
<dbReference type="PROSITE" id="PS01124">
    <property type="entry name" value="HTH_ARAC_FAMILY_2"/>
    <property type="match status" value="1"/>
</dbReference>
<accession>A0A8E0TS37</accession>
<dbReference type="GO" id="GO:0043565">
    <property type="term" value="F:sequence-specific DNA binding"/>
    <property type="evidence" value="ECO:0007669"/>
    <property type="project" value="InterPro"/>
</dbReference>
<dbReference type="InterPro" id="IPR018060">
    <property type="entry name" value="HTH_AraC"/>
</dbReference>
<dbReference type="GO" id="GO:0003700">
    <property type="term" value="F:DNA-binding transcription factor activity"/>
    <property type="evidence" value="ECO:0007669"/>
    <property type="project" value="InterPro"/>
</dbReference>
<dbReference type="Proteomes" id="UP000016569">
    <property type="component" value="Unassembled WGS sequence"/>
</dbReference>
<dbReference type="EMBL" id="BATC01000054">
    <property type="protein sequence ID" value="GAD60127.1"/>
    <property type="molecule type" value="Genomic_DNA"/>
</dbReference>
<evidence type="ECO:0000256" key="1">
    <source>
        <dbReference type="ARBA" id="ARBA00023015"/>
    </source>
</evidence>
<reference evidence="5" key="1">
    <citation type="journal article" date="2013" name="Genome Announc.">
        <title>Draft Genome Sequence of the Dimorphic Prosthecate Bacterium Brevundimonas abyssalis TAR-001T.</title>
        <authorList>
            <person name="Tsubouchi T."/>
            <person name="Nishi S."/>
            <person name="Usui K."/>
            <person name="Shimane Y."/>
            <person name="Takaki Y."/>
            <person name="Maruyama T."/>
            <person name="Hatada Y."/>
        </authorList>
    </citation>
    <scope>NUCLEOTIDE SEQUENCE [LARGE SCALE GENOMIC DNA]</scope>
    <source>
        <strain evidence="5">TAR-001</strain>
    </source>
</reference>
<sequence>MFDTAVPGMALIRQGQPTERIPVLHQPAVCIIAQGAKVVMLGEETYRYDAASHLVVSVDLPLTGQVTEASTERPYLCLRIDLEPAVLIDLMAARPPAPGGEGSRGVHLSRTTPELADAAVRMVRLLDNPGHAAVLAPLIRREIHYWLLTGDQAGVVRQIGAPDSRLSHVTRAIAWIRDNYDRPFSIEALAREVGMSPSALHQHFKAVTAMSPLQYQKQIRLQEARRLMLSEACDAQGAGFQVGYDSPSQFSREYVRLFGAPPARDAARLRVEGMPAAVV</sequence>
<evidence type="ECO:0000313" key="4">
    <source>
        <dbReference type="EMBL" id="GAD60127.1"/>
    </source>
</evidence>
<evidence type="ECO:0000256" key="2">
    <source>
        <dbReference type="ARBA" id="ARBA00023163"/>
    </source>
</evidence>
<proteinExistence type="predicted"/>
<evidence type="ECO:0000259" key="3">
    <source>
        <dbReference type="PROSITE" id="PS01124"/>
    </source>
</evidence>